<comment type="caution">
    <text evidence="1">The sequence shown here is derived from an EMBL/GenBank/DDBJ whole genome shotgun (WGS) entry which is preliminary data.</text>
</comment>
<name>A0A562XLV4_CAMHY</name>
<dbReference type="AlphaFoldDB" id="A0A562XLV4"/>
<gene>
    <name evidence="1" type="ORF">YZ82_00730</name>
</gene>
<organism evidence="1 2">
    <name type="scientific">Campylobacter hyointestinalis</name>
    <dbReference type="NCBI Taxonomy" id="198"/>
    <lineage>
        <taxon>Bacteria</taxon>
        <taxon>Pseudomonadati</taxon>
        <taxon>Campylobacterota</taxon>
        <taxon>Epsilonproteobacteria</taxon>
        <taxon>Campylobacterales</taxon>
        <taxon>Campylobacteraceae</taxon>
        <taxon>Campylobacter</taxon>
    </lineage>
</organism>
<proteinExistence type="predicted"/>
<evidence type="ECO:0000313" key="2">
    <source>
        <dbReference type="Proteomes" id="UP000321812"/>
    </source>
</evidence>
<accession>A0A562XLV4</accession>
<dbReference type="Proteomes" id="UP000321812">
    <property type="component" value="Unassembled WGS sequence"/>
</dbReference>
<dbReference type="RefSeq" id="WP_111970593.1">
    <property type="nucleotide sequence ID" value="NZ_VOAP01000002.1"/>
</dbReference>
<protein>
    <submittedName>
        <fullName evidence="1">Uncharacterized protein</fullName>
    </submittedName>
</protein>
<dbReference type="GeneID" id="56510285"/>
<sequence>MESINKAKISDLADGAGTLLSSLGKILGVVKPALGTPIALAGDVLSNLSKVDDKDTKDIIGLSSTNIILDRIITDIEAGKKPKLDELQALSNNLKALDTALDKFYKIIS</sequence>
<dbReference type="EMBL" id="VOAP01000002">
    <property type="protein sequence ID" value="TWO23097.1"/>
    <property type="molecule type" value="Genomic_DNA"/>
</dbReference>
<evidence type="ECO:0000313" key="1">
    <source>
        <dbReference type="EMBL" id="TWO23097.1"/>
    </source>
</evidence>
<reference evidence="1 2" key="1">
    <citation type="submission" date="2019-07" db="EMBL/GenBank/DDBJ databases">
        <title>Rapid identification of Enteric Bacteria from Whole Genome Sequences (WGS) using Average Nucleotide Identity (ANI).</title>
        <authorList>
            <person name="Lane C."/>
        </authorList>
    </citation>
    <scope>NUCLEOTIDE SEQUENCE [LARGE SCALE GENOMIC DNA]</scope>
    <source>
        <strain evidence="1 2">D2411</strain>
    </source>
</reference>